<reference evidence="2" key="1">
    <citation type="submission" date="2018-09" db="EMBL/GenBank/DDBJ databases">
        <title>Chryseolinea sp. KIS68-18 isolated from soil.</title>
        <authorList>
            <person name="Weon H.-Y."/>
            <person name="Kwon S.-W."/>
            <person name="Lee S.A."/>
        </authorList>
    </citation>
    <scope>NUCLEOTIDE SEQUENCE [LARGE SCALE GENOMIC DNA]</scope>
    <source>
        <strain evidence="2">KIS68-18</strain>
    </source>
</reference>
<dbReference type="EMBL" id="CP032382">
    <property type="protein sequence ID" value="AYB31702.1"/>
    <property type="molecule type" value="Genomic_DNA"/>
</dbReference>
<evidence type="ECO:0000313" key="2">
    <source>
        <dbReference type="Proteomes" id="UP000266183"/>
    </source>
</evidence>
<keyword evidence="2" id="KW-1185">Reference proteome</keyword>
<gene>
    <name evidence="1" type="ORF">D4L85_14520</name>
</gene>
<evidence type="ECO:0000313" key="1">
    <source>
        <dbReference type="EMBL" id="AYB31702.1"/>
    </source>
</evidence>
<name>A0A385SLL3_9BACT</name>
<dbReference type="KEGG" id="chk:D4L85_14520"/>
<dbReference type="Proteomes" id="UP000266183">
    <property type="component" value="Chromosome"/>
</dbReference>
<dbReference type="AlphaFoldDB" id="A0A385SLL3"/>
<organism evidence="1 2">
    <name type="scientific">Chryseolinea soli</name>
    <dbReference type="NCBI Taxonomy" id="2321403"/>
    <lineage>
        <taxon>Bacteria</taxon>
        <taxon>Pseudomonadati</taxon>
        <taxon>Bacteroidota</taxon>
        <taxon>Cytophagia</taxon>
        <taxon>Cytophagales</taxon>
        <taxon>Fulvivirgaceae</taxon>
        <taxon>Chryseolinea</taxon>
    </lineage>
</organism>
<accession>A0A385SLL3</accession>
<proteinExistence type="predicted"/>
<protein>
    <submittedName>
        <fullName evidence="1">Uncharacterized protein</fullName>
    </submittedName>
</protein>
<sequence>MKLFSIFLQPFPLASPYKPLLIFSICISGKCNNTKVKTKLTNRKFFMTLTQKTLSIFSFSLLVGLSACNKDDDQVSQPSKEDAKTKISQFNTDAKTDLQDLSSAQGFKAVKDFFDLTSSDDPFGRAAEQNSKHFFRDKGKAFRSVFATAKAATGRTQGDEPFDFEANTGVYAWNSENEEFQRTADASTIRIQFPTEGSATNDAELKLSAYTEVEVYDEENQQYFYQPEELKAELFVSNEKLAALNLAMTWDDYGFPLTADISALAKPFTITVGFDVAGSTTSTLAIALSGDQTTLVSTQVTATYKDNTKSEESLKKIDGFVQVRNLKLEGTIDVEAANQSQVNWNNIVKLVLKANNEKIGDIVIVDENEKPVAYLQYADGSKEKLETVLKPVLDEVDALRGDLEVNG</sequence>